<evidence type="ECO:0000313" key="2">
    <source>
        <dbReference type="Proteomes" id="UP000689129"/>
    </source>
</evidence>
<name>A0A8I2Z2Q4_VERLO</name>
<dbReference type="EMBL" id="JAEMWZ010000741">
    <property type="protein sequence ID" value="KAG7106931.1"/>
    <property type="molecule type" value="Genomic_DNA"/>
</dbReference>
<dbReference type="Proteomes" id="UP000689129">
    <property type="component" value="Unassembled WGS sequence"/>
</dbReference>
<sequence length="94" mass="10082">MWRPVRAAGSCFKGTSSISFITVNTITVNTITSNTITSNTITSNTITVSTITVSTITVSTIPTFTPSSYGADLAYAQVCTLRRWRRSPSSIDAL</sequence>
<gene>
    <name evidence="1" type="ORF">HYQ45_018358</name>
</gene>
<comment type="caution">
    <text evidence="1">The sequence shown here is derived from an EMBL/GenBank/DDBJ whole genome shotgun (WGS) entry which is preliminary data.</text>
</comment>
<proteinExistence type="predicted"/>
<evidence type="ECO:0000313" key="1">
    <source>
        <dbReference type="EMBL" id="KAG7106931.1"/>
    </source>
</evidence>
<reference evidence="1" key="1">
    <citation type="journal article" date="2021" name="Mol. Plant Pathol.">
        <title>A 20-kb lineage-specific genomic region tames virulence in pathogenic amphidiploid Verticillium longisporum.</title>
        <authorList>
            <person name="Harting R."/>
            <person name="Starke J."/>
            <person name="Kusch H."/>
            <person name="Poggeler S."/>
            <person name="Maurus I."/>
            <person name="Schluter R."/>
            <person name="Landesfeind M."/>
            <person name="Bulla I."/>
            <person name="Nowrousian M."/>
            <person name="de Jonge R."/>
            <person name="Stahlhut G."/>
            <person name="Hoff K.J."/>
            <person name="Asshauer K.P."/>
            <person name="Thurmer A."/>
            <person name="Stanke M."/>
            <person name="Daniel R."/>
            <person name="Morgenstern B."/>
            <person name="Thomma B.P.H.J."/>
            <person name="Kronstad J.W."/>
            <person name="Braus-Stromeyer S.A."/>
            <person name="Braus G.H."/>
        </authorList>
    </citation>
    <scope>NUCLEOTIDE SEQUENCE</scope>
    <source>
        <strain evidence="1">Vl32</strain>
    </source>
</reference>
<protein>
    <submittedName>
        <fullName evidence="1">Uncharacterized protein</fullName>
    </submittedName>
</protein>
<organism evidence="1 2">
    <name type="scientific">Verticillium longisporum</name>
    <name type="common">Verticillium dahliae var. longisporum</name>
    <dbReference type="NCBI Taxonomy" id="100787"/>
    <lineage>
        <taxon>Eukaryota</taxon>
        <taxon>Fungi</taxon>
        <taxon>Dikarya</taxon>
        <taxon>Ascomycota</taxon>
        <taxon>Pezizomycotina</taxon>
        <taxon>Sordariomycetes</taxon>
        <taxon>Hypocreomycetidae</taxon>
        <taxon>Glomerellales</taxon>
        <taxon>Plectosphaerellaceae</taxon>
        <taxon>Verticillium</taxon>
    </lineage>
</organism>
<accession>A0A8I2Z2Q4</accession>
<dbReference type="AlphaFoldDB" id="A0A8I2Z2Q4"/>